<sequence length="225" mass="23710">MTSRAPAAVLFDMDGTLIDTEPLWMAAEARLAAEHGIPWGPEQAEALVGVDLWDGARVFQSLGVPMHEDAIVERLVGEVLAGIGDDLPARPGAIELLHELLEHDVPVALVTMSTRDLVDRVEASLAARLGRAPFQATVAGDECRQGKPHPEPYLRGLELLGVEAAGSIAIEDSFHGARSALAAGLTTIGVPHAVDVSQLPGVVHWPTLAGRTVAELADAVLEVRA</sequence>
<dbReference type="NCBIfam" id="TIGR01509">
    <property type="entry name" value="HAD-SF-IA-v3"/>
    <property type="match status" value="1"/>
</dbReference>
<dbReference type="PANTHER" id="PTHR43481">
    <property type="entry name" value="FRUCTOSE-1-PHOSPHATE PHOSPHATASE"/>
    <property type="match status" value="1"/>
</dbReference>
<dbReference type="InterPro" id="IPR006439">
    <property type="entry name" value="HAD-SF_hydro_IA"/>
</dbReference>
<dbReference type="Gene3D" id="3.40.50.1000">
    <property type="entry name" value="HAD superfamily/HAD-like"/>
    <property type="match status" value="1"/>
</dbReference>
<keyword evidence="2" id="KW-1185">Reference proteome</keyword>
<dbReference type="Proteomes" id="UP000199649">
    <property type="component" value="Chromosome I"/>
</dbReference>
<dbReference type="InterPro" id="IPR051806">
    <property type="entry name" value="HAD-like_SPP"/>
</dbReference>
<name>A0A1H1KWA3_9MICO</name>
<dbReference type="EMBL" id="LT629734">
    <property type="protein sequence ID" value="SDR65959.1"/>
    <property type="molecule type" value="Genomic_DNA"/>
</dbReference>
<dbReference type="STRING" id="684552.SAMN04489719_0134"/>
<dbReference type="SFLD" id="SFLDS00003">
    <property type="entry name" value="Haloacid_Dehalogenase"/>
    <property type="match status" value="1"/>
</dbReference>
<dbReference type="InterPro" id="IPR041492">
    <property type="entry name" value="HAD_2"/>
</dbReference>
<accession>A0A1H1KWA3</accession>
<organism evidence="1 2">
    <name type="scientific">Agrococcus carbonis</name>
    <dbReference type="NCBI Taxonomy" id="684552"/>
    <lineage>
        <taxon>Bacteria</taxon>
        <taxon>Bacillati</taxon>
        <taxon>Actinomycetota</taxon>
        <taxon>Actinomycetes</taxon>
        <taxon>Micrococcales</taxon>
        <taxon>Microbacteriaceae</taxon>
        <taxon>Agrococcus</taxon>
    </lineage>
</organism>
<dbReference type="RefSeq" id="WP_231945524.1">
    <property type="nucleotide sequence ID" value="NZ_LT629734.1"/>
</dbReference>
<dbReference type="PANTHER" id="PTHR43481:SF4">
    <property type="entry name" value="GLYCEROL-1-PHOSPHATE PHOSPHOHYDROLASE 1-RELATED"/>
    <property type="match status" value="1"/>
</dbReference>
<dbReference type="InterPro" id="IPR023214">
    <property type="entry name" value="HAD_sf"/>
</dbReference>
<reference evidence="2" key="1">
    <citation type="submission" date="2016-10" db="EMBL/GenBank/DDBJ databases">
        <authorList>
            <person name="Varghese N."/>
            <person name="Submissions S."/>
        </authorList>
    </citation>
    <scope>NUCLEOTIDE SEQUENCE [LARGE SCALE GENOMIC DNA]</scope>
    <source>
        <strain evidence="2">DSM 22965</strain>
    </source>
</reference>
<evidence type="ECO:0000313" key="2">
    <source>
        <dbReference type="Proteomes" id="UP000199649"/>
    </source>
</evidence>
<dbReference type="InterPro" id="IPR036412">
    <property type="entry name" value="HAD-like_sf"/>
</dbReference>
<dbReference type="GO" id="GO:0050308">
    <property type="term" value="F:sugar-phosphatase activity"/>
    <property type="evidence" value="ECO:0007669"/>
    <property type="project" value="TreeGrafter"/>
</dbReference>
<dbReference type="CDD" id="cd07505">
    <property type="entry name" value="HAD_BPGM-like"/>
    <property type="match status" value="1"/>
</dbReference>
<dbReference type="SFLD" id="SFLDG01129">
    <property type="entry name" value="C1.5:_HAD__Beta-PGM__Phosphata"/>
    <property type="match status" value="1"/>
</dbReference>
<dbReference type="AlphaFoldDB" id="A0A1H1KWA3"/>
<dbReference type="Pfam" id="PF13419">
    <property type="entry name" value="HAD_2"/>
    <property type="match status" value="1"/>
</dbReference>
<gene>
    <name evidence="1" type="ORF">SAMN04489719_0134</name>
</gene>
<dbReference type="SUPFAM" id="SSF56784">
    <property type="entry name" value="HAD-like"/>
    <property type="match status" value="1"/>
</dbReference>
<dbReference type="Gene3D" id="1.10.150.240">
    <property type="entry name" value="Putative phosphatase, domain 2"/>
    <property type="match status" value="1"/>
</dbReference>
<dbReference type="InterPro" id="IPR023198">
    <property type="entry name" value="PGP-like_dom2"/>
</dbReference>
<protein>
    <submittedName>
        <fullName evidence="1">Haloacid dehalogenase superfamily, subfamily IA, variant 3 with third motif having DD or ED</fullName>
    </submittedName>
</protein>
<proteinExistence type="predicted"/>
<evidence type="ECO:0000313" key="1">
    <source>
        <dbReference type="EMBL" id="SDR65959.1"/>
    </source>
</evidence>